<dbReference type="InterPro" id="IPR050951">
    <property type="entry name" value="Retrovirus_Pol_polyprotein"/>
</dbReference>
<keyword evidence="2" id="KW-1185">Reference proteome</keyword>
<sequence length="275" mass="31966">IINPYNYTIEFISGKENVYADFLSRKPINIQPTPKEQVEVRVMFIAGEQIVNSTMVAMETKKDPVLSNVLDFTKNGWPEKPQPELQPYHTRRLELSHEDGILLCGTLEFEDETTGALRRSISRENVLSRCRRLFQIMDILQRMDWQKGEPLQTKLDRFLLTCRATSTGLGKSPSELLMNRQPRIRLSALRAKQSKNEVKIFQDNLDNQPKYSQNQAVFARNFGKGARWLPGVIVKIISPRNYDVKVGDVMWKRHEEQLRPRHIPSFENAEQLTRK</sequence>
<feature type="non-terminal residue" evidence="1">
    <location>
        <position position="1"/>
    </location>
</feature>
<evidence type="ECO:0000313" key="2">
    <source>
        <dbReference type="Proteomes" id="UP001152795"/>
    </source>
</evidence>
<dbReference type="OrthoDB" id="5965795at2759"/>
<comment type="caution">
    <text evidence="1">The sequence shown here is derived from an EMBL/GenBank/DDBJ whole genome shotgun (WGS) entry which is preliminary data.</text>
</comment>
<dbReference type="PANTHER" id="PTHR37984:SF5">
    <property type="entry name" value="PROTEIN NYNRIN-LIKE"/>
    <property type="match status" value="1"/>
</dbReference>
<accession>A0A6S7KFH6</accession>
<dbReference type="PANTHER" id="PTHR37984">
    <property type="entry name" value="PROTEIN CBG26694"/>
    <property type="match status" value="1"/>
</dbReference>
<dbReference type="EMBL" id="CACRXK020028500">
    <property type="protein sequence ID" value="CAB4041554.1"/>
    <property type="molecule type" value="Genomic_DNA"/>
</dbReference>
<dbReference type="AlphaFoldDB" id="A0A6S7KFH6"/>
<organism evidence="1 2">
    <name type="scientific">Paramuricea clavata</name>
    <name type="common">Red gorgonian</name>
    <name type="synonym">Violescent sea-whip</name>
    <dbReference type="NCBI Taxonomy" id="317549"/>
    <lineage>
        <taxon>Eukaryota</taxon>
        <taxon>Metazoa</taxon>
        <taxon>Cnidaria</taxon>
        <taxon>Anthozoa</taxon>
        <taxon>Octocorallia</taxon>
        <taxon>Malacalcyonacea</taxon>
        <taxon>Plexauridae</taxon>
        <taxon>Paramuricea</taxon>
    </lineage>
</organism>
<dbReference type="Proteomes" id="UP001152795">
    <property type="component" value="Unassembled WGS sequence"/>
</dbReference>
<proteinExistence type="predicted"/>
<gene>
    <name evidence="1" type="ORF">PACLA_8A063715</name>
</gene>
<evidence type="ECO:0000313" key="1">
    <source>
        <dbReference type="EMBL" id="CAB4041554.1"/>
    </source>
</evidence>
<protein>
    <submittedName>
        <fullName evidence="1">Uncharacterized protein</fullName>
    </submittedName>
</protein>
<name>A0A6S7KFH6_PARCT</name>
<reference evidence="1" key="1">
    <citation type="submission" date="2020-04" db="EMBL/GenBank/DDBJ databases">
        <authorList>
            <person name="Alioto T."/>
            <person name="Alioto T."/>
            <person name="Gomez Garrido J."/>
        </authorList>
    </citation>
    <scope>NUCLEOTIDE SEQUENCE</scope>
    <source>
        <strain evidence="1">A484AB</strain>
    </source>
</reference>
<feature type="non-terminal residue" evidence="1">
    <location>
        <position position="275"/>
    </location>
</feature>